<dbReference type="EMBL" id="JAAAMG010000001">
    <property type="protein sequence ID" value="NDW03064.1"/>
    <property type="molecule type" value="Genomic_DNA"/>
</dbReference>
<keyword evidence="2" id="KW-1185">Reference proteome</keyword>
<protein>
    <recommendedName>
        <fullName evidence="3">Phage gp6-like head-tail connector protein</fullName>
    </recommendedName>
</protein>
<accession>A0A6N9SVN3</accession>
<gene>
    <name evidence="1" type="ORF">GTK09_01360</name>
</gene>
<evidence type="ECO:0000313" key="2">
    <source>
        <dbReference type="Proteomes" id="UP000469011"/>
    </source>
</evidence>
<dbReference type="Gene3D" id="1.10.3230.30">
    <property type="entry name" value="Phage gp6-like head-tail connector protein"/>
    <property type="match status" value="1"/>
</dbReference>
<proteinExistence type="predicted"/>
<dbReference type="AlphaFoldDB" id="A0A6N9SVN3"/>
<dbReference type="CDD" id="cd08054">
    <property type="entry name" value="gp6"/>
    <property type="match status" value="1"/>
</dbReference>
<comment type="caution">
    <text evidence="1">The sequence shown here is derived from an EMBL/GenBank/DDBJ whole genome shotgun (WGS) entry which is preliminary data.</text>
</comment>
<dbReference type="NCBIfam" id="TIGR02215">
    <property type="entry name" value="phage_chp_gp8"/>
    <property type="match status" value="1"/>
</dbReference>
<dbReference type="InterPro" id="IPR006450">
    <property type="entry name" value="Phage_HK97_gp6-like"/>
</dbReference>
<dbReference type="InterPro" id="IPR021146">
    <property type="entry name" value="Phage_gp6-like_head-tail"/>
</dbReference>
<dbReference type="NCBIfam" id="TIGR01560">
    <property type="entry name" value="put_DNA_pack"/>
    <property type="match status" value="1"/>
</dbReference>
<sequence>MTTIDLGLSAEPLALAEAKAWARIERDDEDGLISGLISAAREAIERETGLALVARSFRLALDPVPRGGWVEATRRPLVAVESVTAYDASGNPVAFTAAEAVAERPRGTDCFRLAGAVIDAAANGVEIEFTAGLAAGECPADLLLALKSIVAASYEARALVEPGMQPALRPALADRLIAPYRRVRI</sequence>
<organism evidence="1 2">
    <name type="scientific">Jiella pacifica</name>
    <dbReference type="NCBI Taxonomy" id="2696469"/>
    <lineage>
        <taxon>Bacteria</taxon>
        <taxon>Pseudomonadati</taxon>
        <taxon>Pseudomonadota</taxon>
        <taxon>Alphaproteobacteria</taxon>
        <taxon>Hyphomicrobiales</taxon>
        <taxon>Aurantimonadaceae</taxon>
        <taxon>Jiella</taxon>
    </lineage>
</organism>
<dbReference type="InterPro" id="IPR011738">
    <property type="entry name" value="Phage_CHP"/>
</dbReference>
<dbReference type="Pfam" id="PF05135">
    <property type="entry name" value="Phage_connect_1"/>
    <property type="match status" value="1"/>
</dbReference>
<evidence type="ECO:0008006" key="3">
    <source>
        <dbReference type="Google" id="ProtNLM"/>
    </source>
</evidence>
<evidence type="ECO:0000313" key="1">
    <source>
        <dbReference type="EMBL" id="NDW03064.1"/>
    </source>
</evidence>
<reference evidence="1 2" key="1">
    <citation type="submission" date="2020-01" db="EMBL/GenBank/DDBJ databases">
        <title>Jiella pacifica sp. nov.</title>
        <authorList>
            <person name="Xue Z."/>
            <person name="Zhu S."/>
            <person name="Chen J."/>
            <person name="Yang J."/>
        </authorList>
    </citation>
    <scope>NUCLEOTIDE SEQUENCE [LARGE SCALE GENOMIC DNA]</scope>
    <source>
        <strain evidence="1 2">40Bstr34</strain>
    </source>
</reference>
<dbReference type="RefSeq" id="WP_163460680.1">
    <property type="nucleotide sequence ID" value="NZ_JAAAMG010000001.1"/>
</dbReference>
<dbReference type="Proteomes" id="UP000469011">
    <property type="component" value="Unassembled WGS sequence"/>
</dbReference>
<name>A0A6N9SVN3_9HYPH</name>